<evidence type="ECO:0008006" key="3">
    <source>
        <dbReference type="Google" id="ProtNLM"/>
    </source>
</evidence>
<reference evidence="1 2" key="1">
    <citation type="submission" date="2016-07" db="EMBL/GenBank/DDBJ databases">
        <title>Pervasive Adenine N6-methylation of Active Genes in Fungi.</title>
        <authorList>
            <consortium name="DOE Joint Genome Institute"/>
            <person name="Mondo S.J."/>
            <person name="Dannebaum R.O."/>
            <person name="Kuo R.C."/>
            <person name="Labutti K."/>
            <person name="Haridas S."/>
            <person name="Kuo A."/>
            <person name="Salamov A."/>
            <person name="Ahrendt S.R."/>
            <person name="Lipzen A."/>
            <person name="Sullivan W."/>
            <person name="Andreopoulos W.B."/>
            <person name="Clum A."/>
            <person name="Lindquist E."/>
            <person name="Daum C."/>
            <person name="Ramamoorthy G.K."/>
            <person name="Gryganskyi A."/>
            <person name="Culley D."/>
            <person name="Magnuson J.K."/>
            <person name="James T.Y."/>
            <person name="O'Malley M.A."/>
            <person name="Stajich J.E."/>
            <person name="Spatafora J.W."/>
            <person name="Visel A."/>
            <person name="Grigoriev I.V."/>
        </authorList>
    </citation>
    <scope>NUCLEOTIDE SEQUENCE [LARGE SCALE GENOMIC DNA]</scope>
    <source>
        <strain evidence="1 2">NRRL 3116</strain>
    </source>
</reference>
<gene>
    <name evidence="1" type="ORF">BCR41DRAFT_346574</name>
</gene>
<sequence length="553" mass="63542">MNLSIFDIQLLKDEVTQYLSQDDLTRCVLVSKDWFGWFAPVLWRNVQIDGAFGFVEKRLAGLKRHSDNVQTLIILEKQATMHQHIPLHNLKSFIFYPDLASSFEESYFLQYIQTIPSLQTLTLTISLARTWTQTQLFETLERLPRLKELNLTCYQITHPIVIQQLIQRCRQYDILRLSLGGGGGLLLDTQQANLEAQAKAFMEYMQENQIRELSIRLPLPHHEDLILIPLLKRCPMLERLDLQWLHHKESLQHIVGILETRRCSHLRHVRIGGGTVWNSDDPIAGLFRALRRFEHTKANSHNINEMKSRLQATANEYHDEAGSTLASVGLKSFIVDATVPFGHECVLALTQYHALTLTVLDLMSLRQLPVQFFVGLVSSLPKLRSLMVAVWIKFIADDELLGPESMFMTSWACLELRYLELGIVMSPEVTSGNTHQSGDGSLADQHLSYIFSQLGRLEGLKDWKLASSINLLTLEKGYLRWLPRLKQLRSLDLRRYSFLEIGAAEARWMIDNWTSLVHLDFNYLKGVHRGLEGGPLPEDASQLLLTRRPWMTI</sequence>
<evidence type="ECO:0000313" key="2">
    <source>
        <dbReference type="Proteomes" id="UP000193648"/>
    </source>
</evidence>
<dbReference type="SUPFAM" id="SSF52047">
    <property type="entry name" value="RNI-like"/>
    <property type="match status" value="1"/>
</dbReference>
<comment type="caution">
    <text evidence="1">The sequence shown here is derived from an EMBL/GenBank/DDBJ whole genome shotgun (WGS) entry which is preliminary data.</text>
</comment>
<name>A0A1Y2H2I8_9FUNG</name>
<dbReference type="GeneID" id="33564766"/>
<dbReference type="EMBL" id="MCFF01000004">
    <property type="protein sequence ID" value="ORZ27262.1"/>
    <property type="molecule type" value="Genomic_DNA"/>
</dbReference>
<dbReference type="Gene3D" id="3.80.10.10">
    <property type="entry name" value="Ribonuclease Inhibitor"/>
    <property type="match status" value="2"/>
</dbReference>
<feature type="non-terminal residue" evidence="1">
    <location>
        <position position="553"/>
    </location>
</feature>
<proteinExistence type="predicted"/>
<dbReference type="InParanoid" id="A0A1Y2H2I8"/>
<dbReference type="AlphaFoldDB" id="A0A1Y2H2I8"/>
<keyword evidence="2" id="KW-1185">Reference proteome</keyword>
<dbReference type="InterPro" id="IPR032675">
    <property type="entry name" value="LRR_dom_sf"/>
</dbReference>
<dbReference type="Proteomes" id="UP000193648">
    <property type="component" value="Unassembled WGS sequence"/>
</dbReference>
<organism evidence="1 2">
    <name type="scientific">Lobosporangium transversale</name>
    <dbReference type="NCBI Taxonomy" id="64571"/>
    <lineage>
        <taxon>Eukaryota</taxon>
        <taxon>Fungi</taxon>
        <taxon>Fungi incertae sedis</taxon>
        <taxon>Mucoromycota</taxon>
        <taxon>Mortierellomycotina</taxon>
        <taxon>Mortierellomycetes</taxon>
        <taxon>Mortierellales</taxon>
        <taxon>Mortierellaceae</taxon>
        <taxon>Lobosporangium</taxon>
    </lineage>
</organism>
<dbReference type="OrthoDB" id="2448738at2759"/>
<evidence type="ECO:0000313" key="1">
    <source>
        <dbReference type="EMBL" id="ORZ27262.1"/>
    </source>
</evidence>
<accession>A0A1Y2H2I8</accession>
<dbReference type="RefSeq" id="XP_021884989.1">
    <property type="nucleotide sequence ID" value="XM_022022922.1"/>
</dbReference>
<protein>
    <recommendedName>
        <fullName evidence="3">F-box domain-containing protein</fullName>
    </recommendedName>
</protein>